<proteinExistence type="predicted"/>
<gene>
    <name evidence="3" type="ORF">SJ2017_2989</name>
</gene>
<sequence>MKEPNQKTWGKKLLSGLKQLSIMLILFILVSTVVDLWRGKDLPTESLPTMTAVDLNGDLVDVLAMSYDDAVLVYFWGTWCPVCQFVTPAVDILSEHYSVVSVAMSSGSDKKMKHFLSDKGYTLSTINDRQGFLSRKWSVQVTPTVMVFKNGELQYYTTGFTSLPGMWWRLLTA</sequence>
<keyword evidence="1" id="KW-1133">Transmembrane helix</keyword>
<dbReference type="InterPro" id="IPR013740">
    <property type="entry name" value="Redoxin"/>
</dbReference>
<evidence type="ECO:0000259" key="2">
    <source>
        <dbReference type="PROSITE" id="PS51352"/>
    </source>
</evidence>
<dbReference type="PANTHER" id="PTHR42852">
    <property type="entry name" value="THIOL:DISULFIDE INTERCHANGE PROTEIN DSBE"/>
    <property type="match status" value="1"/>
</dbReference>
<reference evidence="3 4" key="1">
    <citation type="submission" date="2017-03" db="EMBL/GenBank/DDBJ databases">
        <title>Genome sequencing of Shewanella japonica KCTC 22435.</title>
        <authorList>
            <person name="Kim K.M."/>
        </authorList>
    </citation>
    <scope>NUCLEOTIDE SEQUENCE [LARGE SCALE GENOMIC DNA]</scope>
    <source>
        <strain evidence="3 4">KCTC 22435</strain>
    </source>
</reference>
<feature type="domain" description="Thioredoxin" evidence="2">
    <location>
        <begin position="41"/>
        <end position="173"/>
    </location>
</feature>
<dbReference type="InterPro" id="IPR013766">
    <property type="entry name" value="Thioredoxin_domain"/>
</dbReference>
<evidence type="ECO:0000256" key="1">
    <source>
        <dbReference type="SAM" id="Phobius"/>
    </source>
</evidence>
<keyword evidence="4" id="KW-1185">Reference proteome</keyword>
<dbReference type="EMBL" id="CP020472">
    <property type="protein sequence ID" value="ARD23266.1"/>
    <property type="molecule type" value="Genomic_DNA"/>
</dbReference>
<dbReference type="PANTHER" id="PTHR42852:SF17">
    <property type="entry name" value="THIOREDOXIN-LIKE PROTEIN HI_1115"/>
    <property type="match status" value="1"/>
</dbReference>
<dbReference type="CDD" id="cd03011">
    <property type="entry name" value="TlpA_like_ScsD_MtbDsbE"/>
    <property type="match status" value="1"/>
</dbReference>
<dbReference type="InterPro" id="IPR036249">
    <property type="entry name" value="Thioredoxin-like_sf"/>
</dbReference>
<dbReference type="RefSeq" id="WP_080916277.1">
    <property type="nucleotide sequence ID" value="NZ_CP020472.1"/>
</dbReference>
<keyword evidence="1" id="KW-0472">Membrane</keyword>
<organism evidence="3 4">
    <name type="scientific">Shewanella japonica</name>
    <dbReference type="NCBI Taxonomy" id="93973"/>
    <lineage>
        <taxon>Bacteria</taxon>
        <taxon>Pseudomonadati</taxon>
        <taxon>Pseudomonadota</taxon>
        <taxon>Gammaproteobacteria</taxon>
        <taxon>Alteromonadales</taxon>
        <taxon>Shewanellaceae</taxon>
        <taxon>Shewanella</taxon>
    </lineage>
</organism>
<dbReference type="Pfam" id="PF08534">
    <property type="entry name" value="Redoxin"/>
    <property type="match status" value="1"/>
</dbReference>
<protein>
    <recommendedName>
        <fullName evidence="2">Thioredoxin domain-containing protein</fullName>
    </recommendedName>
</protein>
<evidence type="ECO:0000313" key="3">
    <source>
        <dbReference type="EMBL" id="ARD23266.1"/>
    </source>
</evidence>
<feature type="transmembrane region" description="Helical" evidence="1">
    <location>
        <begin position="20"/>
        <end position="37"/>
    </location>
</feature>
<dbReference type="Gene3D" id="3.40.30.10">
    <property type="entry name" value="Glutaredoxin"/>
    <property type="match status" value="1"/>
</dbReference>
<name>A0ABM6JM50_9GAMM</name>
<dbReference type="InterPro" id="IPR050553">
    <property type="entry name" value="Thioredoxin_ResA/DsbE_sf"/>
</dbReference>
<keyword evidence="1" id="KW-0812">Transmembrane</keyword>
<accession>A0ABM6JM50</accession>
<evidence type="ECO:0000313" key="4">
    <source>
        <dbReference type="Proteomes" id="UP000191820"/>
    </source>
</evidence>
<dbReference type="Proteomes" id="UP000191820">
    <property type="component" value="Chromosome"/>
</dbReference>
<dbReference type="PROSITE" id="PS51352">
    <property type="entry name" value="THIOREDOXIN_2"/>
    <property type="match status" value="1"/>
</dbReference>
<dbReference type="SUPFAM" id="SSF52833">
    <property type="entry name" value="Thioredoxin-like"/>
    <property type="match status" value="1"/>
</dbReference>